<evidence type="ECO:0000256" key="1">
    <source>
        <dbReference type="ARBA" id="ARBA00022741"/>
    </source>
</evidence>
<evidence type="ECO:0000256" key="3">
    <source>
        <dbReference type="ARBA" id="ARBA00022840"/>
    </source>
</evidence>
<keyword evidence="2" id="KW-0378">Hydrolase</keyword>
<evidence type="ECO:0000256" key="2">
    <source>
        <dbReference type="ARBA" id="ARBA00022801"/>
    </source>
</evidence>
<accession>A0A952KEP6</accession>
<dbReference type="GO" id="GO:0005524">
    <property type="term" value="F:ATP binding"/>
    <property type="evidence" value="ECO:0007669"/>
    <property type="project" value="UniProtKB-KW"/>
</dbReference>
<dbReference type="PANTHER" id="PTHR43309:SF3">
    <property type="entry name" value="5-OXOPROLINASE SUBUNIT C"/>
    <property type="match status" value="1"/>
</dbReference>
<organism evidence="5 6">
    <name type="scientific">Inquilinus limosus</name>
    <dbReference type="NCBI Taxonomy" id="171674"/>
    <lineage>
        <taxon>Bacteria</taxon>
        <taxon>Pseudomonadati</taxon>
        <taxon>Pseudomonadota</taxon>
        <taxon>Alphaproteobacteria</taxon>
        <taxon>Rhodospirillales</taxon>
        <taxon>Rhodospirillaceae</taxon>
        <taxon>Inquilinus</taxon>
    </lineage>
</organism>
<dbReference type="SMART" id="SM00797">
    <property type="entry name" value="AHS2"/>
    <property type="match status" value="1"/>
</dbReference>
<feature type="domain" description="Carboxyltransferase" evidence="4">
    <location>
        <begin position="24"/>
        <end position="322"/>
    </location>
</feature>
<dbReference type="GO" id="GO:0016787">
    <property type="term" value="F:hydrolase activity"/>
    <property type="evidence" value="ECO:0007669"/>
    <property type="project" value="UniProtKB-KW"/>
</dbReference>
<dbReference type="InterPro" id="IPR029000">
    <property type="entry name" value="Cyclophilin-like_dom_sf"/>
</dbReference>
<keyword evidence="1" id="KW-0547">Nucleotide-binding</keyword>
<comment type="caution">
    <text evidence="5">The sequence shown here is derived from an EMBL/GenBank/DDBJ whole genome shotgun (WGS) entry which is preliminary data.</text>
</comment>
<gene>
    <name evidence="5" type="ORF">JF625_10345</name>
</gene>
<name>A0A952KEP6_9PROT</name>
<sequence length="335" mass="34721">MTVAVLDPGLLSTVQDLGRFGHRRHGVVVGGAMDRRSHAVANILVGNDPGAATLEMTLMGAALRFEAETLVALAGGGMRGAVGGEALPLRRPVLVPAGAELRFTPTNIGCRTYLAVAGGIAVAPVLGSRSTYLRAGLGGHQGRALQAGDRLAAGTPTALGARLAGLLAAERGDRPFAATGWSAAADLDPSLRRSPHVRVLPGLQATAFDADSLAAFHGERYTISPRSDRMGYRLDGPALSLSQPGDLLSEAVTTGTVQVPPEGKPIVLMADAQSTGGYPRIAQVIEADLPVLGQLRPGDVLRFVPVGLAEAEERRRLARLDLRRLAAGVMVHAGM</sequence>
<dbReference type="NCBIfam" id="TIGR00724">
    <property type="entry name" value="urea_amlyse_rel"/>
    <property type="match status" value="1"/>
</dbReference>
<dbReference type="PANTHER" id="PTHR43309">
    <property type="entry name" value="5-OXOPROLINASE SUBUNIT C"/>
    <property type="match status" value="1"/>
</dbReference>
<keyword evidence="3" id="KW-0067">ATP-binding</keyword>
<dbReference type="Gene3D" id="2.40.100.10">
    <property type="entry name" value="Cyclophilin-like"/>
    <property type="match status" value="1"/>
</dbReference>
<dbReference type="SUPFAM" id="SSF50891">
    <property type="entry name" value="Cyclophilin-like"/>
    <property type="match status" value="1"/>
</dbReference>
<proteinExistence type="predicted"/>
<dbReference type="AlphaFoldDB" id="A0A952KEP6"/>
<dbReference type="InterPro" id="IPR003778">
    <property type="entry name" value="CT_A_B"/>
</dbReference>
<dbReference type="InterPro" id="IPR052708">
    <property type="entry name" value="PxpC"/>
</dbReference>
<dbReference type="Pfam" id="PF02626">
    <property type="entry name" value="CT_A_B"/>
    <property type="match status" value="1"/>
</dbReference>
<protein>
    <submittedName>
        <fullName evidence="5">Biotin-dependent carboxyltransferase family protein</fullName>
    </submittedName>
</protein>
<evidence type="ECO:0000313" key="5">
    <source>
        <dbReference type="EMBL" id="MBW8725540.1"/>
    </source>
</evidence>
<evidence type="ECO:0000313" key="6">
    <source>
        <dbReference type="Proteomes" id="UP000700706"/>
    </source>
</evidence>
<reference evidence="5" key="1">
    <citation type="submission" date="2020-06" db="EMBL/GenBank/DDBJ databases">
        <title>Stable isotope informed genome-resolved metagenomics uncovers potential trophic interactions in rhizosphere soil.</title>
        <authorList>
            <person name="Starr E.P."/>
            <person name="Shi S."/>
            <person name="Blazewicz S.J."/>
            <person name="Koch B.J."/>
            <person name="Probst A.J."/>
            <person name="Hungate B.A."/>
            <person name="Pett-Ridge J."/>
            <person name="Firestone M.K."/>
            <person name="Banfield J.F."/>
        </authorList>
    </citation>
    <scope>NUCLEOTIDE SEQUENCE</scope>
    <source>
        <strain evidence="5">YM_69_17</strain>
    </source>
</reference>
<dbReference type="EMBL" id="JAEKLZ010000175">
    <property type="protein sequence ID" value="MBW8725540.1"/>
    <property type="molecule type" value="Genomic_DNA"/>
</dbReference>
<dbReference type="Proteomes" id="UP000700706">
    <property type="component" value="Unassembled WGS sequence"/>
</dbReference>
<evidence type="ECO:0000259" key="4">
    <source>
        <dbReference type="SMART" id="SM00797"/>
    </source>
</evidence>